<evidence type="ECO:0000256" key="1">
    <source>
        <dbReference type="PROSITE-ProRule" id="PRU00042"/>
    </source>
</evidence>
<keyword evidence="1" id="KW-0863">Zinc-finger</keyword>
<keyword evidence="1" id="KW-0862">Zinc</keyword>
<reference evidence="4 5" key="1">
    <citation type="submission" date="2024-04" db="EMBL/GenBank/DDBJ databases">
        <authorList>
            <person name="Rising A."/>
            <person name="Reimegard J."/>
            <person name="Sonavane S."/>
            <person name="Akerstrom W."/>
            <person name="Nylinder S."/>
            <person name="Hedman E."/>
            <person name="Kallberg Y."/>
        </authorList>
    </citation>
    <scope>NUCLEOTIDE SEQUENCE [LARGE SCALE GENOMIC DNA]</scope>
</reference>
<accession>A0AAV2B792</accession>
<dbReference type="PROSITE" id="PS00028">
    <property type="entry name" value="ZINC_FINGER_C2H2_1"/>
    <property type="match status" value="1"/>
</dbReference>
<feature type="domain" description="C2H2-type" evidence="3">
    <location>
        <begin position="190"/>
        <end position="217"/>
    </location>
</feature>
<proteinExistence type="predicted"/>
<dbReference type="PROSITE" id="PS50157">
    <property type="entry name" value="ZINC_FINGER_C2H2_2"/>
    <property type="match status" value="1"/>
</dbReference>
<sequence>MSLLIQPMFETNALEPSPHISNRICEATNIFTSESARTSAFIEPNAHKLNGIYERTNLFITDSVRPSAFTDIRALNSTRLSTNFWENSNTSSQIAKPLYENEFAKANACKNLWTCHAIPRPVMDPPSLSCKSKELWRPFSSPTRNEAFRNSFALESQKSSSNLPVITPSTVKIGPSKTSVFQPVKKKKKFTCLNCSSAFSSGVQLKSHLRKHKALQVRVSELPENLRQERRAHSPSSNPQRIQALPLPHLRKVLLQEGSSEQAFEDSSADIREENLRLLCSGLRTQPKSSNQHQKYQRVEGCFSLGQRFAVLLVTNGYLPLPHLNSAVATPPARYRRRGL</sequence>
<dbReference type="EMBL" id="CAXIEN010000291">
    <property type="protein sequence ID" value="CAL1291740.1"/>
    <property type="molecule type" value="Genomic_DNA"/>
</dbReference>
<organism evidence="4 5">
    <name type="scientific">Larinioides sclopetarius</name>
    <dbReference type="NCBI Taxonomy" id="280406"/>
    <lineage>
        <taxon>Eukaryota</taxon>
        <taxon>Metazoa</taxon>
        <taxon>Ecdysozoa</taxon>
        <taxon>Arthropoda</taxon>
        <taxon>Chelicerata</taxon>
        <taxon>Arachnida</taxon>
        <taxon>Araneae</taxon>
        <taxon>Araneomorphae</taxon>
        <taxon>Entelegynae</taxon>
        <taxon>Araneoidea</taxon>
        <taxon>Araneidae</taxon>
        <taxon>Larinioides</taxon>
    </lineage>
</organism>
<protein>
    <recommendedName>
        <fullName evidence="3">C2H2-type domain-containing protein</fullName>
    </recommendedName>
</protein>
<dbReference type="GO" id="GO:0008270">
    <property type="term" value="F:zinc ion binding"/>
    <property type="evidence" value="ECO:0007669"/>
    <property type="project" value="UniProtKB-KW"/>
</dbReference>
<comment type="caution">
    <text evidence="4">The sequence shown here is derived from an EMBL/GenBank/DDBJ whole genome shotgun (WGS) entry which is preliminary data.</text>
</comment>
<evidence type="ECO:0000313" key="5">
    <source>
        <dbReference type="Proteomes" id="UP001497382"/>
    </source>
</evidence>
<feature type="region of interest" description="Disordered" evidence="2">
    <location>
        <begin position="221"/>
        <end position="242"/>
    </location>
</feature>
<dbReference type="InterPro" id="IPR013087">
    <property type="entry name" value="Znf_C2H2_type"/>
</dbReference>
<keyword evidence="1" id="KW-0479">Metal-binding</keyword>
<dbReference type="Proteomes" id="UP001497382">
    <property type="component" value="Unassembled WGS sequence"/>
</dbReference>
<dbReference type="AlphaFoldDB" id="A0AAV2B792"/>
<gene>
    <name evidence="4" type="ORF">LARSCL_LOCUS17260</name>
</gene>
<evidence type="ECO:0000256" key="2">
    <source>
        <dbReference type="SAM" id="MobiDB-lite"/>
    </source>
</evidence>
<evidence type="ECO:0000313" key="4">
    <source>
        <dbReference type="EMBL" id="CAL1291740.1"/>
    </source>
</evidence>
<evidence type="ECO:0000259" key="3">
    <source>
        <dbReference type="PROSITE" id="PS50157"/>
    </source>
</evidence>
<keyword evidence="5" id="KW-1185">Reference proteome</keyword>
<name>A0AAV2B792_9ARAC</name>